<dbReference type="Gene3D" id="1.20.1070.10">
    <property type="entry name" value="Rhodopsin 7-helix transmembrane proteins"/>
    <property type="match status" value="1"/>
</dbReference>
<dbReference type="PRINTS" id="PR00237">
    <property type="entry name" value="GPCRRHODOPSN"/>
</dbReference>
<evidence type="ECO:0000259" key="12">
    <source>
        <dbReference type="PROSITE" id="PS50262"/>
    </source>
</evidence>
<feature type="transmembrane region" description="Helical" evidence="11">
    <location>
        <begin position="238"/>
        <end position="257"/>
    </location>
</feature>
<name>A0ABN9HIX7_9NEOB</name>
<dbReference type="PANTHER" id="PTHR26452">
    <property type="entry name" value="OLFACTORY RECEPTOR"/>
    <property type="match status" value="1"/>
</dbReference>
<dbReference type="PROSITE" id="PS00237">
    <property type="entry name" value="G_PROTEIN_RECEP_F1_1"/>
    <property type="match status" value="1"/>
</dbReference>
<dbReference type="EMBL" id="CATNWA010021206">
    <property type="protein sequence ID" value="CAI9621747.1"/>
    <property type="molecule type" value="Genomic_DNA"/>
</dbReference>
<keyword evidence="2 11" id="KW-1003">Cell membrane</keyword>
<dbReference type="InterPro" id="IPR000276">
    <property type="entry name" value="GPCR_Rhodpsn"/>
</dbReference>
<feature type="transmembrane region" description="Helical" evidence="11">
    <location>
        <begin position="24"/>
        <end position="46"/>
    </location>
</feature>
<feature type="domain" description="G-protein coupled receptors family 1 profile" evidence="12">
    <location>
        <begin position="6"/>
        <end position="255"/>
    </location>
</feature>
<evidence type="ECO:0000256" key="6">
    <source>
        <dbReference type="ARBA" id="ARBA00023040"/>
    </source>
</evidence>
<keyword evidence="3 10" id="KW-0812">Transmembrane</keyword>
<gene>
    <name evidence="13" type="ORF">SPARVUS_LOCUS16181523</name>
</gene>
<evidence type="ECO:0000256" key="4">
    <source>
        <dbReference type="ARBA" id="ARBA00022725"/>
    </source>
</evidence>
<evidence type="ECO:0000256" key="8">
    <source>
        <dbReference type="ARBA" id="ARBA00023170"/>
    </source>
</evidence>
<feature type="transmembrane region" description="Helical" evidence="11">
    <location>
        <begin position="106"/>
        <end position="127"/>
    </location>
</feature>
<evidence type="ECO:0000313" key="13">
    <source>
        <dbReference type="EMBL" id="CAI9621747.1"/>
    </source>
</evidence>
<sequence>MIAMLGNLIITMLIIQAPQLHTPMYFLICNLSLLDMSFISVTVPKLLAITKTDMNVLSFKECISQMYFFIATANIESFLLTSMSYDRYVAICNPLLYPLIMNRVSCLFLTVASWLLGFLNSLLLSLLTSNLSFCKSKIINNFFCDLKALLNMSCSDTTLIQTIILVDNFIIGFFPSSLTLTSYAYIISSVLKIHSTEGRHKAFSNCTSHLTILFLFYGTALCLYMVPNAENSQTKDSILSFIYVALIPMVNPLVYSLRNKDVLGALSKVTGWNKAHRISFKNKI</sequence>
<evidence type="ECO:0000256" key="5">
    <source>
        <dbReference type="ARBA" id="ARBA00022989"/>
    </source>
</evidence>
<dbReference type="PRINTS" id="PR00245">
    <property type="entry name" value="OLFACTORYR"/>
</dbReference>
<evidence type="ECO:0000256" key="10">
    <source>
        <dbReference type="RuleBase" id="RU000688"/>
    </source>
</evidence>
<dbReference type="PROSITE" id="PS50262">
    <property type="entry name" value="G_PROTEIN_RECEP_F1_2"/>
    <property type="match status" value="1"/>
</dbReference>
<evidence type="ECO:0000256" key="9">
    <source>
        <dbReference type="ARBA" id="ARBA00023224"/>
    </source>
</evidence>
<comment type="similarity">
    <text evidence="10">Belongs to the G-protein coupled receptor 1 family.</text>
</comment>
<evidence type="ECO:0000256" key="11">
    <source>
        <dbReference type="RuleBase" id="RU363047"/>
    </source>
</evidence>
<dbReference type="Pfam" id="PF13853">
    <property type="entry name" value="7tm_4"/>
    <property type="match status" value="1"/>
</dbReference>
<reference evidence="13" key="1">
    <citation type="submission" date="2023-05" db="EMBL/GenBank/DDBJ databases">
        <authorList>
            <person name="Stuckert A."/>
        </authorList>
    </citation>
    <scope>NUCLEOTIDE SEQUENCE</scope>
</reference>
<evidence type="ECO:0000313" key="14">
    <source>
        <dbReference type="Proteomes" id="UP001162483"/>
    </source>
</evidence>
<dbReference type="Proteomes" id="UP001162483">
    <property type="component" value="Unassembled WGS sequence"/>
</dbReference>
<keyword evidence="6 10" id="KW-0297">G-protein coupled receptor</keyword>
<keyword evidence="4 11" id="KW-0552">Olfaction</keyword>
<keyword evidence="7 11" id="KW-0472">Membrane</keyword>
<keyword evidence="14" id="KW-1185">Reference proteome</keyword>
<dbReference type="CDD" id="cd13954">
    <property type="entry name" value="7tmA_OR"/>
    <property type="match status" value="1"/>
</dbReference>
<comment type="caution">
    <text evidence="13">The sequence shown here is derived from an EMBL/GenBank/DDBJ whole genome shotgun (WGS) entry which is preliminary data.</text>
</comment>
<comment type="subcellular location">
    <subcellularLocation>
        <location evidence="1 11">Cell membrane</location>
        <topology evidence="1 11">Multi-pass membrane protein</topology>
    </subcellularLocation>
</comment>
<dbReference type="InterPro" id="IPR017452">
    <property type="entry name" value="GPCR_Rhodpsn_7TM"/>
</dbReference>
<feature type="transmembrane region" description="Helical" evidence="11">
    <location>
        <begin position="66"/>
        <end position="85"/>
    </location>
</feature>
<dbReference type="SUPFAM" id="SSF81321">
    <property type="entry name" value="Family A G protein-coupled receptor-like"/>
    <property type="match status" value="1"/>
</dbReference>
<keyword evidence="5 11" id="KW-1133">Transmembrane helix</keyword>
<keyword evidence="9 10" id="KW-0807">Transducer</keyword>
<accession>A0ABN9HIX7</accession>
<evidence type="ECO:0000256" key="7">
    <source>
        <dbReference type="ARBA" id="ARBA00023136"/>
    </source>
</evidence>
<feature type="transmembrane region" description="Helical" evidence="11">
    <location>
        <begin position="159"/>
        <end position="186"/>
    </location>
</feature>
<evidence type="ECO:0000256" key="3">
    <source>
        <dbReference type="ARBA" id="ARBA00022692"/>
    </source>
</evidence>
<dbReference type="InterPro" id="IPR000725">
    <property type="entry name" value="Olfact_rcpt"/>
</dbReference>
<proteinExistence type="inferred from homology"/>
<dbReference type="InterPro" id="IPR050516">
    <property type="entry name" value="Olfactory_GPCR"/>
</dbReference>
<evidence type="ECO:0000256" key="1">
    <source>
        <dbReference type="ARBA" id="ARBA00004651"/>
    </source>
</evidence>
<organism evidence="13 14">
    <name type="scientific">Staurois parvus</name>
    <dbReference type="NCBI Taxonomy" id="386267"/>
    <lineage>
        <taxon>Eukaryota</taxon>
        <taxon>Metazoa</taxon>
        <taxon>Chordata</taxon>
        <taxon>Craniata</taxon>
        <taxon>Vertebrata</taxon>
        <taxon>Euteleostomi</taxon>
        <taxon>Amphibia</taxon>
        <taxon>Batrachia</taxon>
        <taxon>Anura</taxon>
        <taxon>Neobatrachia</taxon>
        <taxon>Ranoidea</taxon>
        <taxon>Ranidae</taxon>
        <taxon>Staurois</taxon>
    </lineage>
</organism>
<feature type="transmembrane region" description="Helical" evidence="11">
    <location>
        <begin position="207"/>
        <end position="226"/>
    </location>
</feature>
<evidence type="ECO:0000256" key="2">
    <source>
        <dbReference type="ARBA" id="ARBA00022475"/>
    </source>
</evidence>
<protein>
    <recommendedName>
        <fullName evidence="11">Olfactory receptor</fullName>
    </recommendedName>
</protein>
<keyword evidence="8 10" id="KW-0675">Receptor</keyword>
<keyword evidence="11" id="KW-0716">Sensory transduction</keyword>